<dbReference type="Pfam" id="PF19112">
    <property type="entry name" value="VanA_C"/>
    <property type="match status" value="1"/>
</dbReference>
<dbReference type="Gene3D" id="3.90.380.10">
    <property type="entry name" value="Naphthalene 1,2-dioxygenase Alpha Subunit, Chain A, domain 1"/>
    <property type="match status" value="1"/>
</dbReference>
<gene>
    <name evidence="7" type="primary">vanA</name>
    <name evidence="7" type="ORF">GCM10011395_04220</name>
</gene>
<evidence type="ECO:0000313" key="7">
    <source>
        <dbReference type="EMBL" id="GGA37071.1"/>
    </source>
</evidence>
<accession>A0ABQ1G3Z6</accession>
<dbReference type="SUPFAM" id="SSF50022">
    <property type="entry name" value="ISP domain"/>
    <property type="match status" value="1"/>
</dbReference>
<evidence type="ECO:0000256" key="3">
    <source>
        <dbReference type="ARBA" id="ARBA00023002"/>
    </source>
</evidence>
<dbReference type="Gene3D" id="2.102.10.10">
    <property type="entry name" value="Rieske [2Fe-2S] iron-sulphur domain"/>
    <property type="match status" value="1"/>
</dbReference>
<keyword evidence="2" id="KW-0479">Metal-binding</keyword>
<keyword evidence="8" id="KW-1185">Reference proteome</keyword>
<dbReference type="Proteomes" id="UP000618591">
    <property type="component" value="Unassembled WGS sequence"/>
</dbReference>
<evidence type="ECO:0000256" key="2">
    <source>
        <dbReference type="ARBA" id="ARBA00022723"/>
    </source>
</evidence>
<dbReference type="InterPro" id="IPR044043">
    <property type="entry name" value="VanA_C_cat"/>
</dbReference>
<proteinExistence type="predicted"/>
<feature type="domain" description="Rieske" evidence="6">
    <location>
        <begin position="8"/>
        <end position="110"/>
    </location>
</feature>
<reference evidence="8" key="1">
    <citation type="journal article" date="2019" name="Int. J. Syst. Evol. Microbiol.">
        <title>The Global Catalogue of Microorganisms (GCM) 10K type strain sequencing project: providing services to taxonomists for standard genome sequencing and annotation.</title>
        <authorList>
            <consortium name="The Broad Institute Genomics Platform"/>
            <consortium name="The Broad Institute Genome Sequencing Center for Infectious Disease"/>
            <person name="Wu L."/>
            <person name="Ma J."/>
        </authorList>
    </citation>
    <scope>NUCLEOTIDE SEQUENCE [LARGE SCALE GENOMIC DNA]</scope>
    <source>
        <strain evidence="8">CGMCC 1.10106</strain>
    </source>
</reference>
<comment type="caution">
    <text evidence="7">The sequence shown here is derived from an EMBL/GenBank/DDBJ whole genome shotgun (WGS) entry which is preliminary data.</text>
</comment>
<dbReference type="RefSeq" id="WP_188445128.1">
    <property type="nucleotide sequence ID" value="NZ_BMDW01000002.1"/>
</dbReference>
<dbReference type="EMBL" id="BMDW01000002">
    <property type="protein sequence ID" value="GGA37071.1"/>
    <property type="molecule type" value="Genomic_DNA"/>
</dbReference>
<evidence type="ECO:0000256" key="4">
    <source>
        <dbReference type="ARBA" id="ARBA00023004"/>
    </source>
</evidence>
<dbReference type="InterPro" id="IPR036922">
    <property type="entry name" value="Rieske_2Fe-2S_sf"/>
</dbReference>
<organism evidence="7 8">
    <name type="scientific">Sphingomonas psychrolutea</name>
    <dbReference type="NCBI Taxonomy" id="1259676"/>
    <lineage>
        <taxon>Bacteria</taxon>
        <taxon>Pseudomonadati</taxon>
        <taxon>Pseudomonadota</taxon>
        <taxon>Alphaproteobacteria</taxon>
        <taxon>Sphingomonadales</taxon>
        <taxon>Sphingomonadaceae</taxon>
        <taxon>Sphingomonas</taxon>
    </lineage>
</organism>
<keyword evidence="1" id="KW-0001">2Fe-2S</keyword>
<keyword evidence="4" id="KW-0408">Iron</keyword>
<sequence>MTFLKNTWYVAASAAELDEPMVSRKICNEQIVMFRKSDGSVAAIQDRCPHRFVPLSMGKRVGDTLQCGYHGLRFDGNGACVEAPHDDDSQKARACIKGYTVVERHKWIWIWMGDAAAANPDLIPDFSFFDDTEKFTCCQGYTHMKGNYQLISDNLLDLSHIHYLHPGVHEGSNFEDFTNKVKRDGDTVFSMLYRHNYHIKAAMRSMYGMGEGPEDVEGQGHSRWDVPGVLFVDTAFWDHGKTIDEGYRTPNAHLITPETEFSSHYFWGSGRTFALESEQFTAGAAATMKNVFETQDGPMIEAQQRDMGNSTDFLKHNPIILKADAAGVMARRIMQQKMRAEAGDAPAETQVAAE</sequence>
<dbReference type="Pfam" id="PF00355">
    <property type="entry name" value="Rieske"/>
    <property type="match status" value="1"/>
</dbReference>
<dbReference type="PANTHER" id="PTHR21266:SF60">
    <property type="entry name" value="3-KETOSTEROID-9-ALPHA-MONOOXYGENASE, OXYGENASE COMPONENT"/>
    <property type="match status" value="1"/>
</dbReference>
<dbReference type="SUPFAM" id="SSF55961">
    <property type="entry name" value="Bet v1-like"/>
    <property type="match status" value="1"/>
</dbReference>
<name>A0ABQ1G3Z6_9SPHN</name>
<protein>
    <submittedName>
        <fullName evidence="7">(2Fe-2S)-binding protein</fullName>
    </submittedName>
</protein>
<evidence type="ECO:0000313" key="8">
    <source>
        <dbReference type="Proteomes" id="UP000618591"/>
    </source>
</evidence>
<keyword evidence="5" id="KW-0411">Iron-sulfur</keyword>
<dbReference type="PANTHER" id="PTHR21266">
    <property type="entry name" value="IRON-SULFUR DOMAIN CONTAINING PROTEIN"/>
    <property type="match status" value="1"/>
</dbReference>
<dbReference type="PROSITE" id="PS51296">
    <property type="entry name" value="RIESKE"/>
    <property type="match status" value="1"/>
</dbReference>
<evidence type="ECO:0000256" key="5">
    <source>
        <dbReference type="ARBA" id="ARBA00023014"/>
    </source>
</evidence>
<dbReference type="InterPro" id="IPR017941">
    <property type="entry name" value="Rieske_2Fe-2S"/>
</dbReference>
<evidence type="ECO:0000256" key="1">
    <source>
        <dbReference type="ARBA" id="ARBA00022714"/>
    </source>
</evidence>
<keyword evidence="3" id="KW-0560">Oxidoreductase</keyword>
<evidence type="ECO:0000259" key="6">
    <source>
        <dbReference type="PROSITE" id="PS51296"/>
    </source>
</evidence>
<dbReference type="InterPro" id="IPR050584">
    <property type="entry name" value="Cholesterol_7-desaturase"/>
</dbReference>